<dbReference type="GeneID" id="82156688"/>
<dbReference type="EMBL" id="JABKKE010000003">
    <property type="protein sequence ID" value="NPE13266.1"/>
    <property type="molecule type" value="Genomic_DNA"/>
</dbReference>
<sequence length="147" mass="16185">MINRLTEILHGEQCSCVISNSGIIRTFRRRGIADLFITLKNEPKLLCGALVADKVVGKAAAALLILGGADHIYADIISTPALAMLREHGITVEFETETDHILNRTGTGWCPMEQLCHNEHQPETIKDKLEQFLRGRNGSCSISTTKT</sequence>
<keyword evidence="2" id="KW-1185">Reference proteome</keyword>
<dbReference type="InterPro" id="IPR016193">
    <property type="entry name" value="Cytidine_deaminase-like"/>
</dbReference>
<accession>A0ABX2AT12</accession>
<dbReference type="RefSeq" id="WP_172175772.1">
    <property type="nucleotide sequence ID" value="NZ_CASGKG010000019.1"/>
</dbReference>
<evidence type="ECO:0000313" key="1">
    <source>
        <dbReference type="EMBL" id="NPE13266.1"/>
    </source>
</evidence>
<proteinExistence type="predicted"/>
<reference evidence="1 2" key="1">
    <citation type="submission" date="2020-05" db="EMBL/GenBank/DDBJ databases">
        <title>Distinct polysaccharide utilization as determinants for interspecies competition between intestinal Prevotella spp.</title>
        <authorList>
            <person name="Galvez E.J.C."/>
            <person name="Iljazovic A."/>
            <person name="Strowig T."/>
        </authorList>
    </citation>
    <scope>NUCLEOTIDE SEQUENCE [LARGE SCALE GENOMIC DNA]</scope>
    <source>
        <strain evidence="1 2">PROD</strain>
    </source>
</reference>
<evidence type="ECO:0000313" key="2">
    <source>
        <dbReference type="Proteomes" id="UP001193734"/>
    </source>
</evidence>
<dbReference type="Proteomes" id="UP001193734">
    <property type="component" value="Unassembled WGS sequence"/>
</dbReference>
<name>A0ABX2AT12_9BACT</name>
<gene>
    <name evidence="1" type="ORF">HPS55_02805</name>
</gene>
<dbReference type="SUPFAM" id="SSF53927">
    <property type="entry name" value="Cytidine deaminase-like"/>
    <property type="match status" value="1"/>
</dbReference>
<dbReference type="Pfam" id="PF08973">
    <property type="entry name" value="TM1506"/>
    <property type="match status" value="1"/>
</dbReference>
<dbReference type="Gene3D" id="3.40.140.30">
    <property type="entry name" value="Hypothetical protein TM1506"/>
    <property type="match status" value="1"/>
</dbReference>
<dbReference type="InterPro" id="IPR037081">
    <property type="entry name" value="Hyp_TM1506"/>
</dbReference>
<dbReference type="InterPro" id="IPR015067">
    <property type="entry name" value="DUF1893_TM1506-like"/>
</dbReference>
<organism evidence="1 2">
    <name type="scientific">Xylanibacter rodentium</name>
    <dbReference type="NCBI Taxonomy" id="2736289"/>
    <lineage>
        <taxon>Bacteria</taxon>
        <taxon>Pseudomonadati</taxon>
        <taxon>Bacteroidota</taxon>
        <taxon>Bacteroidia</taxon>
        <taxon>Bacteroidales</taxon>
        <taxon>Prevotellaceae</taxon>
        <taxon>Xylanibacter</taxon>
    </lineage>
</organism>
<protein>
    <submittedName>
        <fullName evidence="1">DUF1893 domain-containing protein</fullName>
    </submittedName>
</protein>
<comment type="caution">
    <text evidence="1">The sequence shown here is derived from an EMBL/GenBank/DDBJ whole genome shotgun (WGS) entry which is preliminary data.</text>
</comment>